<protein>
    <recommendedName>
        <fullName evidence="2">histidine kinase</fullName>
        <ecNumber evidence="2">2.7.13.3</ecNumber>
    </recommendedName>
</protein>
<proteinExistence type="predicted"/>
<evidence type="ECO:0000313" key="7">
    <source>
        <dbReference type="EMBL" id="QEC74627.1"/>
    </source>
</evidence>
<keyword evidence="6" id="KW-0812">Transmembrane</keyword>
<dbReference type="SMART" id="SM00028">
    <property type="entry name" value="TPR"/>
    <property type="match status" value="3"/>
</dbReference>
<evidence type="ECO:0000256" key="4">
    <source>
        <dbReference type="ARBA" id="ARBA00022777"/>
    </source>
</evidence>
<dbReference type="PANTHER" id="PTHR24421">
    <property type="entry name" value="NITRATE/NITRITE SENSOR PROTEIN NARX-RELATED"/>
    <property type="match status" value="1"/>
</dbReference>
<evidence type="ECO:0000313" key="8">
    <source>
        <dbReference type="Proteomes" id="UP000321362"/>
    </source>
</evidence>
<keyword evidence="7" id="KW-0547">Nucleotide-binding</keyword>
<dbReference type="InterPro" id="IPR036890">
    <property type="entry name" value="HATPase_C_sf"/>
</dbReference>
<keyword evidence="4" id="KW-0418">Kinase</keyword>
<dbReference type="EC" id="2.7.13.3" evidence="2"/>
<comment type="catalytic activity">
    <reaction evidence="1">
        <text>ATP + protein L-histidine = ADP + protein N-phospho-L-histidine.</text>
        <dbReference type="EC" id="2.7.13.3"/>
    </reaction>
</comment>
<dbReference type="RefSeq" id="WP_147051786.1">
    <property type="nucleotide sequence ID" value="NZ_CP042437.1"/>
</dbReference>
<evidence type="ECO:0000256" key="5">
    <source>
        <dbReference type="ARBA" id="ARBA00023012"/>
    </source>
</evidence>
<dbReference type="KEGG" id="mgk:FSB76_01190"/>
<dbReference type="PROSITE" id="PS51257">
    <property type="entry name" value="PROKAR_LIPOPROTEIN"/>
    <property type="match status" value="1"/>
</dbReference>
<evidence type="ECO:0000256" key="3">
    <source>
        <dbReference type="ARBA" id="ARBA00022679"/>
    </source>
</evidence>
<name>A0A5B8VSQ1_9SPHI</name>
<dbReference type="Proteomes" id="UP000321362">
    <property type="component" value="Chromosome"/>
</dbReference>
<dbReference type="InterPro" id="IPR050482">
    <property type="entry name" value="Sensor_HK_TwoCompSys"/>
</dbReference>
<keyword evidence="6" id="KW-1133">Transmembrane helix</keyword>
<dbReference type="SUPFAM" id="SSF55874">
    <property type="entry name" value="ATPase domain of HSP90 chaperone/DNA topoisomerase II/histidine kinase"/>
    <property type="match status" value="1"/>
</dbReference>
<dbReference type="InterPro" id="IPR011990">
    <property type="entry name" value="TPR-like_helical_dom_sf"/>
</dbReference>
<organism evidence="7 8">
    <name type="scientific">Mucilaginibacter ginsenosidivorax</name>
    <dbReference type="NCBI Taxonomy" id="862126"/>
    <lineage>
        <taxon>Bacteria</taxon>
        <taxon>Pseudomonadati</taxon>
        <taxon>Bacteroidota</taxon>
        <taxon>Sphingobacteriia</taxon>
        <taxon>Sphingobacteriales</taxon>
        <taxon>Sphingobacteriaceae</taxon>
        <taxon>Mucilaginibacter</taxon>
    </lineage>
</organism>
<dbReference type="PANTHER" id="PTHR24421:SF10">
    <property type="entry name" value="NITRATE_NITRITE SENSOR PROTEIN NARQ"/>
    <property type="match status" value="1"/>
</dbReference>
<dbReference type="Gene3D" id="3.30.565.10">
    <property type="entry name" value="Histidine kinase-like ATPase, C-terminal domain"/>
    <property type="match status" value="1"/>
</dbReference>
<reference evidence="7 8" key="1">
    <citation type="journal article" date="2013" name="J. Microbiol.">
        <title>Mucilaginibacter ginsenosidivorax sp. nov., with ginsenoside converting activity isolated from sediment.</title>
        <authorList>
            <person name="Kim J.K."/>
            <person name="Choi T.E."/>
            <person name="Liu Q.M."/>
            <person name="Park H.Y."/>
            <person name="Yi T.H."/>
            <person name="Yoon M.H."/>
            <person name="Kim S.C."/>
            <person name="Im W.T."/>
        </authorList>
    </citation>
    <scope>NUCLEOTIDE SEQUENCE [LARGE SCALE GENOMIC DNA]</scope>
    <source>
        <strain evidence="7 8">KHI28</strain>
    </source>
</reference>
<keyword evidence="6" id="KW-0472">Membrane</keyword>
<keyword evidence="7" id="KW-0067">ATP-binding</keyword>
<evidence type="ECO:0000256" key="6">
    <source>
        <dbReference type="SAM" id="Phobius"/>
    </source>
</evidence>
<dbReference type="GO" id="GO:0005524">
    <property type="term" value="F:ATP binding"/>
    <property type="evidence" value="ECO:0007669"/>
    <property type="project" value="UniProtKB-KW"/>
</dbReference>
<keyword evidence="8" id="KW-1185">Reference proteome</keyword>
<keyword evidence="3" id="KW-0808">Transferase</keyword>
<evidence type="ECO:0000256" key="2">
    <source>
        <dbReference type="ARBA" id="ARBA00012438"/>
    </source>
</evidence>
<dbReference type="GO" id="GO:0000160">
    <property type="term" value="P:phosphorelay signal transduction system"/>
    <property type="evidence" value="ECO:0007669"/>
    <property type="project" value="UniProtKB-KW"/>
</dbReference>
<dbReference type="EMBL" id="CP042437">
    <property type="protein sequence ID" value="QEC74627.1"/>
    <property type="molecule type" value="Genomic_DNA"/>
</dbReference>
<feature type="transmembrane region" description="Helical" evidence="6">
    <location>
        <begin position="326"/>
        <end position="346"/>
    </location>
</feature>
<dbReference type="SUPFAM" id="SSF48452">
    <property type="entry name" value="TPR-like"/>
    <property type="match status" value="1"/>
</dbReference>
<dbReference type="AlphaFoldDB" id="A0A5B8VSQ1"/>
<sequence length="548" mass="62635">MKNLSPIWILTLLIFTACHRSAPTKAPDLWADYRNAYGLLSKNKDSAFYYFNRSATNSANKEQVAMAYQNMALIQSDAGDHYGAQESLTLALKSLDEHDPKNRGHLAEDYNQMGMTFANLDDSKQALTYYALALRYADSPQLRAYFLNNQGNAYKKQKAFGKALSSYDEVLRIVDPKGTDYARTLTNVATTKWLRNASYNAAPELLRSLAIRLREKDIWGENSSYTHLAEFYMDRKPDSALWYARKMFAAANKLNSPDDQLAALRKLIVLIPDQSKIYFQQYQRLEDSLQSARSAEKSQFAVIRYNVEKAKIENLQLQEKNTERNYQLLVVTLVALAGAFLGFWLYKRRKRRMQMEADRRLQESKLRLSQKVHDKVANGIYQIMSGIEHLPEIDRTVLLDQLENMYNISRNVAHDEAESVVDFKERISTMLNAFKNPSLRLAVEGNETELWQVVNLEVREQLLLVLQELMVNMSKHSKATQAYVGFKAKDDRLILEYRDDGIGLNGKETTGKGMQNTVSRIEVLNGAINFEGAEANGLRILIQLPISD</sequence>
<dbReference type="GO" id="GO:0004673">
    <property type="term" value="F:protein histidine kinase activity"/>
    <property type="evidence" value="ECO:0007669"/>
    <property type="project" value="UniProtKB-EC"/>
</dbReference>
<dbReference type="Gene3D" id="1.25.40.10">
    <property type="entry name" value="Tetratricopeptide repeat domain"/>
    <property type="match status" value="2"/>
</dbReference>
<accession>A0A5B8VSQ1</accession>
<keyword evidence="5" id="KW-0902">Two-component regulatory system</keyword>
<gene>
    <name evidence="7" type="ORF">FSB76_01190</name>
</gene>
<evidence type="ECO:0000256" key="1">
    <source>
        <dbReference type="ARBA" id="ARBA00000085"/>
    </source>
</evidence>
<dbReference type="InterPro" id="IPR019734">
    <property type="entry name" value="TPR_rpt"/>
</dbReference>